<gene>
    <name evidence="1" type="ORF">M0L20_02735</name>
</gene>
<protein>
    <submittedName>
        <fullName evidence="1">HEPN domain-containing protein</fullName>
    </submittedName>
</protein>
<sequence>MNSWIICNSIFLQYEDMYPLSIGEFSFTSAENEAEVDALFQSNRVIESYGRTYKKSLINEWFFYKTLIFDPVEKLPFKVQEEKAFLSDLLFHLWFAKDCCCGITFTTSHSFEHDMVTRIYPPNAFCKADLSSSTEVFSLVEIQFAYDILLKLVPNRSVFSDDDRDIKYHDSQKGISMISQTTNYNKYNRMERAMMFLNSARVSSSLPEKISFYVLLLECLFSAGDTTELKHRLGERIALYFGNNHDERIRLYNEFSEYYNIRSKYIHGQSIEGYDGKKMVKLYEASIGVDSLVRRILIKIITNDADKFLLPSKGLRDWFNSMLFK</sequence>
<organism evidence="1 2">
    <name type="scientific">Spirosoma liriopis</name>
    <dbReference type="NCBI Taxonomy" id="2937440"/>
    <lineage>
        <taxon>Bacteria</taxon>
        <taxon>Pseudomonadati</taxon>
        <taxon>Bacteroidota</taxon>
        <taxon>Cytophagia</taxon>
        <taxon>Cytophagales</taxon>
        <taxon>Cytophagaceae</taxon>
        <taxon>Spirosoma</taxon>
    </lineage>
</organism>
<name>A0ABT0HFH6_9BACT</name>
<dbReference type="Proteomes" id="UP001202180">
    <property type="component" value="Unassembled WGS sequence"/>
</dbReference>
<comment type="caution">
    <text evidence="1">The sequence shown here is derived from an EMBL/GenBank/DDBJ whole genome shotgun (WGS) entry which is preliminary data.</text>
</comment>
<accession>A0ABT0HFH6</accession>
<proteinExistence type="predicted"/>
<keyword evidence="2" id="KW-1185">Reference proteome</keyword>
<dbReference type="EMBL" id="JALPRF010000001">
    <property type="protein sequence ID" value="MCK8490750.1"/>
    <property type="molecule type" value="Genomic_DNA"/>
</dbReference>
<evidence type="ECO:0000313" key="2">
    <source>
        <dbReference type="Proteomes" id="UP001202180"/>
    </source>
</evidence>
<reference evidence="1 2" key="1">
    <citation type="submission" date="2022-04" db="EMBL/GenBank/DDBJ databases">
        <title>Spirosoma sp. strain RP8 genome sequencing and assembly.</title>
        <authorList>
            <person name="Jung Y."/>
        </authorList>
    </citation>
    <scope>NUCLEOTIDE SEQUENCE [LARGE SCALE GENOMIC DNA]</scope>
    <source>
        <strain evidence="1 2">RP8</strain>
    </source>
</reference>
<evidence type="ECO:0000313" key="1">
    <source>
        <dbReference type="EMBL" id="MCK8490750.1"/>
    </source>
</evidence>